<comment type="caution">
    <text evidence="2">The sequence shown here is derived from an EMBL/GenBank/DDBJ whole genome shotgun (WGS) entry which is preliminary data.</text>
</comment>
<dbReference type="EMBL" id="AAWS01000025">
    <property type="protein sequence ID" value="EAY27253.1"/>
    <property type="molecule type" value="Genomic_DNA"/>
</dbReference>
<protein>
    <submittedName>
        <fullName evidence="2">Hypothetical conserved protein</fullName>
    </submittedName>
</protein>
<reference evidence="2 3" key="1">
    <citation type="submission" date="2007-01" db="EMBL/GenBank/DDBJ databases">
        <authorList>
            <person name="Haygood M."/>
            <person name="Podell S."/>
            <person name="Anderson C."/>
            <person name="Hopkinson B."/>
            <person name="Roe K."/>
            <person name="Barbeau K."/>
            <person name="Gaasterland T."/>
            <person name="Ferriera S."/>
            <person name="Johnson J."/>
            <person name="Kravitz S."/>
            <person name="Beeson K."/>
            <person name="Sutton G."/>
            <person name="Rogers Y.-H."/>
            <person name="Friedman R."/>
            <person name="Frazier M."/>
            <person name="Venter J.C."/>
        </authorList>
    </citation>
    <scope>NUCLEOTIDE SEQUENCE [LARGE SCALE GENOMIC DNA]</scope>
    <source>
        <strain evidence="2 3">ATCC 23134</strain>
    </source>
</reference>
<dbReference type="OrthoDB" id="1494148at2"/>
<gene>
    <name evidence="2" type="ORF">M23134_06563</name>
</gene>
<name>A1ZQU8_MICM2</name>
<keyword evidence="3" id="KW-1185">Reference proteome</keyword>
<dbReference type="InterPro" id="IPR008769">
    <property type="entry name" value="PhaF_PhaI"/>
</dbReference>
<proteinExistence type="predicted"/>
<feature type="region of interest" description="Disordered" evidence="1">
    <location>
        <begin position="101"/>
        <end position="122"/>
    </location>
</feature>
<evidence type="ECO:0000313" key="3">
    <source>
        <dbReference type="Proteomes" id="UP000004095"/>
    </source>
</evidence>
<dbReference type="AlphaFoldDB" id="A1ZQU8"/>
<dbReference type="RefSeq" id="WP_002699937.1">
    <property type="nucleotide sequence ID" value="NZ_AAWS01000025.1"/>
</dbReference>
<evidence type="ECO:0000256" key="1">
    <source>
        <dbReference type="SAM" id="MobiDB-lite"/>
    </source>
</evidence>
<organism evidence="2 3">
    <name type="scientific">Microscilla marina ATCC 23134</name>
    <dbReference type="NCBI Taxonomy" id="313606"/>
    <lineage>
        <taxon>Bacteria</taxon>
        <taxon>Pseudomonadati</taxon>
        <taxon>Bacteroidota</taxon>
        <taxon>Cytophagia</taxon>
        <taxon>Cytophagales</taxon>
        <taxon>Microscillaceae</taxon>
        <taxon>Microscilla</taxon>
    </lineage>
</organism>
<evidence type="ECO:0000313" key="2">
    <source>
        <dbReference type="EMBL" id="EAY27253.1"/>
    </source>
</evidence>
<accession>A1ZQU8</accession>
<dbReference type="PANTHER" id="PTHR38664:SF1">
    <property type="entry name" value="SLR0058 PROTEIN"/>
    <property type="match status" value="1"/>
</dbReference>
<sequence>MQDLLMKWLYSGVGMAALTAETVKQTIDKLVDDRKLSVEEGKKIVDEFLNNFQNTETKKTDFEAQVGKIFDKVTKSFGLVSATEVEVLQSRIGELEAELAEKKKPAAKKIPVSKTKSESTTK</sequence>
<dbReference type="PANTHER" id="PTHR38664">
    <property type="entry name" value="SLR0058 PROTEIN"/>
    <property type="match status" value="1"/>
</dbReference>
<dbReference type="Proteomes" id="UP000004095">
    <property type="component" value="Unassembled WGS sequence"/>
</dbReference>
<dbReference type="eggNOG" id="COG3937">
    <property type="taxonomic scope" value="Bacteria"/>
</dbReference>